<dbReference type="InterPro" id="IPR003390">
    <property type="entry name" value="DNA_integrity_scan_DisA_N"/>
</dbReference>
<keyword evidence="9 10" id="KW-0472">Membrane</keyword>
<dbReference type="FunFam" id="3.40.1700.10:FF:000002">
    <property type="entry name" value="Diadenylate cyclase"/>
    <property type="match status" value="1"/>
</dbReference>
<name>A0A4U9QYZ8_HATHI</name>
<evidence type="ECO:0000259" key="11">
    <source>
        <dbReference type="PROSITE" id="PS51794"/>
    </source>
</evidence>
<dbReference type="Proteomes" id="UP000308489">
    <property type="component" value="Chromosome 1"/>
</dbReference>
<proteinExistence type="inferred from homology"/>
<dbReference type="GO" id="GO:0004016">
    <property type="term" value="F:adenylate cyclase activity"/>
    <property type="evidence" value="ECO:0007669"/>
    <property type="project" value="UniProtKB-UniRule"/>
</dbReference>
<dbReference type="NCBIfam" id="TIGR00159">
    <property type="entry name" value="diadenylate cyclase CdaA"/>
    <property type="match status" value="1"/>
</dbReference>
<comment type="caution">
    <text evidence="10">Lacks conserved residue(s) required for the propagation of feature annotation.</text>
</comment>
<dbReference type="InterPro" id="IPR014046">
    <property type="entry name" value="C-di-AMP_synthase"/>
</dbReference>
<comment type="function">
    <text evidence="10">Catalyzes the condensation of 2 ATP molecules into cyclic di-AMP (c-di-AMP), a second messenger used to regulate differing processes in different bacteria.</text>
</comment>
<evidence type="ECO:0000256" key="3">
    <source>
        <dbReference type="ARBA" id="ARBA00022679"/>
    </source>
</evidence>
<feature type="transmembrane region" description="Helical" evidence="10">
    <location>
        <begin position="48"/>
        <end position="66"/>
    </location>
</feature>
<evidence type="ECO:0000256" key="7">
    <source>
        <dbReference type="ARBA" id="ARBA00022840"/>
    </source>
</evidence>
<dbReference type="Pfam" id="PF02457">
    <property type="entry name" value="DAC"/>
    <property type="match status" value="1"/>
</dbReference>
<keyword evidence="8 10" id="KW-1133">Transmembrane helix</keyword>
<comment type="catalytic activity">
    <reaction evidence="1 10">
        <text>2 ATP = 3',3'-c-di-AMP + 2 diphosphate</text>
        <dbReference type="Rhea" id="RHEA:35655"/>
        <dbReference type="ChEBI" id="CHEBI:30616"/>
        <dbReference type="ChEBI" id="CHEBI:33019"/>
        <dbReference type="ChEBI" id="CHEBI:71500"/>
        <dbReference type="EC" id="2.7.7.85"/>
    </reaction>
</comment>
<dbReference type="KEGG" id="hhw:NCTC503_00292"/>
<dbReference type="PIRSF" id="PIRSF004793">
    <property type="entry name" value="UCP004793"/>
    <property type="match status" value="1"/>
</dbReference>
<evidence type="ECO:0000256" key="2">
    <source>
        <dbReference type="ARBA" id="ARBA00022475"/>
    </source>
</evidence>
<keyword evidence="13" id="KW-1185">Reference proteome</keyword>
<keyword evidence="7 10" id="KW-0067">ATP-binding</keyword>
<feature type="domain" description="DAC" evidence="11">
    <location>
        <begin position="90"/>
        <end position="250"/>
    </location>
</feature>
<dbReference type="PROSITE" id="PS51794">
    <property type="entry name" value="DAC"/>
    <property type="match status" value="1"/>
</dbReference>
<sequence length="285" mass="32202">MEYFNTFLNGFMNTIENIRIFNILDIMVVSFIFYKTYNLIKETRAEQLLKGILFVFLLIPISGFFHLTTLNWILNETITIGVLTIVIIFQPEIRKALEHLGRSTFTDRHILEDEEIRNEVVGEIVSAVDNLSATRTGALIVIEQRTGIGEIINTGTKLDAVVSSALLENIFVVNTPLHDGATIIRDNRIVASGCFLPLTENNELNKKLGTRHRAAIGLSETSDAIVIVVSEETGIISIALNGRIIRNYDRDRLRGVLSKLIANRQPKKITLLERVKSWIKKEKEN</sequence>
<dbReference type="EMBL" id="LR590481">
    <property type="protein sequence ID" value="VTQ83121.1"/>
    <property type="molecule type" value="Genomic_DNA"/>
</dbReference>
<comment type="similarity">
    <text evidence="10">Belongs to the adenylate cyclase family. DacA/CdaA subfamily.</text>
</comment>
<gene>
    <name evidence="10" type="primary">dacA</name>
    <name evidence="12" type="ORF">NCTC503_00292</name>
</gene>
<dbReference type="SUPFAM" id="SSF143597">
    <property type="entry name" value="YojJ-like"/>
    <property type="match status" value="1"/>
</dbReference>
<dbReference type="EC" id="2.7.7.85" evidence="10"/>
<dbReference type="Pfam" id="PF19293">
    <property type="entry name" value="CdaA_N"/>
    <property type="match status" value="1"/>
</dbReference>
<dbReference type="Gene3D" id="3.40.1700.10">
    <property type="entry name" value="DNA integrity scanning protein, DisA, N-terminal domain"/>
    <property type="match status" value="1"/>
</dbReference>
<evidence type="ECO:0000256" key="9">
    <source>
        <dbReference type="ARBA" id="ARBA00023136"/>
    </source>
</evidence>
<keyword evidence="3 10" id="KW-0808">Transferase</keyword>
<dbReference type="PANTHER" id="PTHR34185">
    <property type="entry name" value="DIADENYLATE CYCLASE"/>
    <property type="match status" value="1"/>
</dbReference>
<dbReference type="AlphaFoldDB" id="A0A4U9QYZ8"/>
<comment type="subunit">
    <text evidence="10">Probably a homodimer.</text>
</comment>
<dbReference type="GO" id="GO:0005524">
    <property type="term" value="F:ATP binding"/>
    <property type="evidence" value="ECO:0007669"/>
    <property type="project" value="UniProtKB-UniRule"/>
</dbReference>
<keyword evidence="5 10" id="KW-0548">Nucleotidyltransferase</keyword>
<protein>
    <recommendedName>
        <fullName evidence="10">Diadenylate cyclase</fullName>
        <shortName evidence="10">DAC</shortName>
        <ecNumber evidence="10">2.7.7.85</ecNumber>
    </recommendedName>
    <alternativeName>
        <fullName evidence="10">Cyclic-di-AMP synthase</fullName>
        <shortName evidence="10">c-di-AMP synthase</shortName>
    </alternativeName>
</protein>
<feature type="transmembrane region" description="Helical" evidence="10">
    <location>
        <begin position="20"/>
        <end position="36"/>
    </location>
</feature>
<dbReference type="GO" id="GO:0006171">
    <property type="term" value="P:cAMP biosynthetic process"/>
    <property type="evidence" value="ECO:0007669"/>
    <property type="project" value="InterPro"/>
</dbReference>
<keyword evidence="2 10" id="KW-1003">Cell membrane</keyword>
<dbReference type="InterPro" id="IPR045585">
    <property type="entry name" value="CdaA_N"/>
</dbReference>
<dbReference type="InterPro" id="IPR036888">
    <property type="entry name" value="DNA_integrity_DisA_N_sf"/>
</dbReference>
<keyword evidence="6 10" id="KW-0547">Nucleotide-binding</keyword>
<organism evidence="12 13">
    <name type="scientific">Hathewaya histolytica</name>
    <name type="common">Clostridium histolyticum</name>
    <dbReference type="NCBI Taxonomy" id="1498"/>
    <lineage>
        <taxon>Bacteria</taxon>
        <taxon>Bacillati</taxon>
        <taxon>Bacillota</taxon>
        <taxon>Clostridia</taxon>
        <taxon>Eubacteriales</taxon>
        <taxon>Clostridiaceae</taxon>
        <taxon>Hathewaya</taxon>
    </lineage>
</organism>
<evidence type="ECO:0000256" key="10">
    <source>
        <dbReference type="HAMAP-Rule" id="MF_01499"/>
    </source>
</evidence>
<evidence type="ECO:0000256" key="1">
    <source>
        <dbReference type="ARBA" id="ARBA00000877"/>
    </source>
</evidence>
<evidence type="ECO:0000256" key="8">
    <source>
        <dbReference type="ARBA" id="ARBA00022989"/>
    </source>
</evidence>
<keyword evidence="4 10" id="KW-0812">Transmembrane</keyword>
<dbReference type="PANTHER" id="PTHR34185:SF1">
    <property type="entry name" value="DIADENYLATE CYCLASE"/>
    <property type="match status" value="1"/>
</dbReference>
<evidence type="ECO:0000256" key="6">
    <source>
        <dbReference type="ARBA" id="ARBA00022741"/>
    </source>
</evidence>
<evidence type="ECO:0000256" key="5">
    <source>
        <dbReference type="ARBA" id="ARBA00022695"/>
    </source>
</evidence>
<accession>A0A4U9QYZ8</accession>
<evidence type="ECO:0000313" key="12">
    <source>
        <dbReference type="EMBL" id="VTQ83121.1"/>
    </source>
</evidence>
<dbReference type="InterPro" id="IPR034701">
    <property type="entry name" value="CdaA"/>
</dbReference>
<dbReference type="InterPro" id="IPR050338">
    <property type="entry name" value="DisA"/>
</dbReference>
<evidence type="ECO:0000313" key="13">
    <source>
        <dbReference type="Proteomes" id="UP000308489"/>
    </source>
</evidence>
<evidence type="ECO:0000256" key="4">
    <source>
        <dbReference type="ARBA" id="ARBA00022692"/>
    </source>
</evidence>
<dbReference type="HAMAP" id="MF_01499">
    <property type="entry name" value="DacA"/>
    <property type="match status" value="1"/>
</dbReference>
<dbReference type="GO" id="GO:0106408">
    <property type="term" value="F:diadenylate cyclase activity"/>
    <property type="evidence" value="ECO:0007669"/>
    <property type="project" value="UniProtKB-EC"/>
</dbReference>
<reference evidence="12 13" key="1">
    <citation type="submission" date="2019-05" db="EMBL/GenBank/DDBJ databases">
        <authorList>
            <consortium name="Pathogen Informatics"/>
        </authorList>
    </citation>
    <scope>NUCLEOTIDE SEQUENCE [LARGE SCALE GENOMIC DNA]</scope>
    <source>
        <strain evidence="12 13">NCTC503</strain>
    </source>
</reference>